<proteinExistence type="predicted"/>
<evidence type="ECO:0000256" key="1">
    <source>
        <dbReference type="SAM" id="MobiDB-lite"/>
    </source>
</evidence>
<dbReference type="AlphaFoldDB" id="A0A6J7EU55"/>
<sequence length="130" mass="13748">MSRAGVLHPADAGRPVSTDQGSTQFATVDTDGNLIALHNDAPAPEGQFYPSLDGRGRTIEIGSARRLPSPLTDRPALGRTTQEPIGPHMITPAAARAPNTIGLAVIERTIKDSWVRARACTGVDTATVRR</sequence>
<reference evidence="2" key="1">
    <citation type="submission" date="2020-05" db="EMBL/GenBank/DDBJ databases">
        <authorList>
            <person name="Chiriac C."/>
            <person name="Salcher M."/>
            <person name="Ghai R."/>
            <person name="Kavagutti S V."/>
        </authorList>
    </citation>
    <scope>NUCLEOTIDE SEQUENCE</scope>
</reference>
<dbReference type="EMBL" id="CAFBLX010000084">
    <property type="protein sequence ID" value="CAB4887047.1"/>
    <property type="molecule type" value="Genomic_DNA"/>
</dbReference>
<feature type="region of interest" description="Disordered" evidence="1">
    <location>
        <begin position="63"/>
        <end position="88"/>
    </location>
</feature>
<organism evidence="2">
    <name type="scientific">freshwater metagenome</name>
    <dbReference type="NCBI Taxonomy" id="449393"/>
    <lineage>
        <taxon>unclassified sequences</taxon>
        <taxon>metagenomes</taxon>
        <taxon>ecological metagenomes</taxon>
    </lineage>
</organism>
<name>A0A6J7EU55_9ZZZZ</name>
<accession>A0A6J7EU55</accession>
<feature type="region of interest" description="Disordered" evidence="1">
    <location>
        <begin position="1"/>
        <end position="25"/>
    </location>
</feature>
<protein>
    <submittedName>
        <fullName evidence="2">Unannotated protein</fullName>
    </submittedName>
</protein>
<gene>
    <name evidence="2" type="ORF">UFOPK3472_01506</name>
</gene>
<evidence type="ECO:0000313" key="2">
    <source>
        <dbReference type="EMBL" id="CAB4887047.1"/>
    </source>
</evidence>